<evidence type="ECO:0000256" key="2">
    <source>
        <dbReference type="ARBA" id="ARBA00022448"/>
    </source>
</evidence>
<dbReference type="Pfam" id="PF00593">
    <property type="entry name" value="TonB_dep_Rec_b-barrel"/>
    <property type="match status" value="1"/>
</dbReference>
<keyword evidence="3 11" id="KW-1134">Transmembrane beta strand</keyword>
<evidence type="ECO:0000256" key="11">
    <source>
        <dbReference type="PROSITE-ProRule" id="PRU01360"/>
    </source>
</evidence>
<evidence type="ECO:0000256" key="5">
    <source>
        <dbReference type="ARBA" id="ARBA00022692"/>
    </source>
</evidence>
<evidence type="ECO:0000256" key="10">
    <source>
        <dbReference type="ARBA" id="ARBA00023237"/>
    </source>
</evidence>
<evidence type="ECO:0000259" key="13">
    <source>
        <dbReference type="Pfam" id="PF00593"/>
    </source>
</evidence>
<dbReference type="EMBL" id="QFQZ01000009">
    <property type="protein sequence ID" value="PZR36071.1"/>
    <property type="molecule type" value="Genomic_DNA"/>
</dbReference>
<dbReference type="InterPro" id="IPR036942">
    <property type="entry name" value="Beta-barrel_TonB_sf"/>
</dbReference>
<dbReference type="SUPFAM" id="SSF56935">
    <property type="entry name" value="Porins"/>
    <property type="match status" value="1"/>
</dbReference>
<evidence type="ECO:0000256" key="6">
    <source>
        <dbReference type="ARBA" id="ARBA00023004"/>
    </source>
</evidence>
<keyword evidence="4" id="KW-0410">Iron transport</keyword>
<keyword evidence="10 11" id="KW-0998">Cell outer membrane</keyword>
<keyword evidence="8 12" id="KW-0798">TonB box</keyword>
<organism evidence="15 16">
    <name type="scientific">Caulobacter segnis</name>
    <dbReference type="NCBI Taxonomy" id="88688"/>
    <lineage>
        <taxon>Bacteria</taxon>
        <taxon>Pseudomonadati</taxon>
        <taxon>Pseudomonadota</taxon>
        <taxon>Alphaproteobacteria</taxon>
        <taxon>Caulobacterales</taxon>
        <taxon>Caulobacteraceae</taxon>
        <taxon>Caulobacter</taxon>
    </lineage>
</organism>
<evidence type="ECO:0000259" key="14">
    <source>
        <dbReference type="Pfam" id="PF07715"/>
    </source>
</evidence>
<dbReference type="PANTHER" id="PTHR32552">
    <property type="entry name" value="FERRICHROME IRON RECEPTOR-RELATED"/>
    <property type="match status" value="1"/>
</dbReference>
<reference evidence="15 16" key="1">
    <citation type="submission" date="2017-08" db="EMBL/GenBank/DDBJ databases">
        <title>Infants hospitalized years apart are colonized by the same room-sourced microbial strains.</title>
        <authorList>
            <person name="Brooks B."/>
            <person name="Olm M.R."/>
            <person name="Firek B.A."/>
            <person name="Baker R."/>
            <person name="Thomas B.C."/>
            <person name="Morowitz M.J."/>
            <person name="Banfield J.F."/>
        </authorList>
    </citation>
    <scope>NUCLEOTIDE SEQUENCE [LARGE SCALE GENOMIC DNA]</scope>
    <source>
        <strain evidence="15">S2_003_000_R2_4</strain>
    </source>
</reference>
<keyword evidence="5 11" id="KW-0812">Transmembrane</keyword>
<feature type="domain" description="TonB-dependent receptor-like beta-barrel" evidence="13">
    <location>
        <begin position="353"/>
        <end position="752"/>
    </location>
</feature>
<evidence type="ECO:0000313" key="15">
    <source>
        <dbReference type="EMBL" id="PZR36071.1"/>
    </source>
</evidence>
<evidence type="ECO:0000256" key="7">
    <source>
        <dbReference type="ARBA" id="ARBA00023065"/>
    </source>
</evidence>
<dbReference type="PROSITE" id="PS52016">
    <property type="entry name" value="TONB_DEPENDENT_REC_3"/>
    <property type="match status" value="1"/>
</dbReference>
<dbReference type="Pfam" id="PF07715">
    <property type="entry name" value="Plug"/>
    <property type="match status" value="1"/>
</dbReference>
<evidence type="ECO:0000256" key="9">
    <source>
        <dbReference type="ARBA" id="ARBA00023136"/>
    </source>
</evidence>
<sequence length="798" mass="86764">MLPPPPKRRQRRTASYLEGDGIMRIKGSLLAGVSAVAFTLGVASEGLAAGQDKTADKASEITEVVVTARGRKEKLLETPVAISAMSAEKIEQIGATSLTDIARYTPGMTENATITGSGRNDRSFSQFILRGIVPSDIDIPTTTTFVDGAPLALGAVDGIDDLERIETLKGPQAAYFGRQTFGGAISLVTKDPASTPMLTVNGVLGDPTQTEGRVTLEGPILGEKLTGRVSYRYSSQDGAYDNDATWKTHERVGDRKTQNVNLTLVAQPTDSLKVKFTGMYRRDHDGPSAQVYIAPSKSNCVFPAGRWFCGTVSASDVKLYANDVVTPSVKAFIQQAKAPGSGQIKVVDEFGLQRDAYHGGLNAEYYSPSLNLTFSSITGVDYQEFGQLQDLDNQDSQSTNWLFEVSKRNRNFFQEFRIVSDQEKAFRWLVGASYAWQRVDSATASSLLSFGSTSNSFAPAYAATSETKGVYAGLTYDVTQKLTLNLEGRYQADTQTANGLSKTYNNFLPRAIAQYHFTDKVMGYATYSIGVNPGPFNSPAALSQLTDANRADFISRYGFQVEVKPEHLENFEAGVKGTFLDGKLSLAADVYHDVWTDQINQVNQFYQQGANLVSAFAKVNNGKVLLNGVEVDGNFRPTRNVDISFAGAINDTNIREGTCVTCGQITGQAANTVYRGNELGNVSKYQGALGVSYYGMLPAWSADWFARADLNYKSGSYATADNLVKTDEQTTVDVRAGVNKGPLMVEGYVRNLFDEKYFTNAAIFYDIVAFDFARPNALIAGIAPGRSVGVRLKYVWGR</sequence>
<dbReference type="PANTHER" id="PTHR32552:SF81">
    <property type="entry name" value="TONB-DEPENDENT OUTER MEMBRANE RECEPTOR"/>
    <property type="match status" value="1"/>
</dbReference>
<accession>A0A2W5XEH7</accession>
<keyword evidence="9 11" id="KW-0472">Membrane</keyword>
<evidence type="ECO:0008006" key="17">
    <source>
        <dbReference type="Google" id="ProtNLM"/>
    </source>
</evidence>
<evidence type="ECO:0000313" key="16">
    <source>
        <dbReference type="Proteomes" id="UP000249393"/>
    </source>
</evidence>
<keyword evidence="6" id="KW-0408">Iron</keyword>
<feature type="domain" description="TonB-dependent receptor plug" evidence="14">
    <location>
        <begin position="75"/>
        <end position="184"/>
    </location>
</feature>
<dbReference type="Gene3D" id="2.40.170.20">
    <property type="entry name" value="TonB-dependent receptor, beta-barrel domain"/>
    <property type="match status" value="1"/>
</dbReference>
<dbReference type="Gene3D" id="2.170.130.10">
    <property type="entry name" value="TonB-dependent receptor, plug domain"/>
    <property type="match status" value="1"/>
</dbReference>
<dbReference type="InterPro" id="IPR000531">
    <property type="entry name" value="Beta-barrel_TonB"/>
</dbReference>
<dbReference type="CDD" id="cd01347">
    <property type="entry name" value="ligand_gated_channel"/>
    <property type="match status" value="1"/>
</dbReference>
<evidence type="ECO:0000256" key="4">
    <source>
        <dbReference type="ARBA" id="ARBA00022496"/>
    </source>
</evidence>
<comment type="caution">
    <text evidence="15">The sequence shown here is derived from an EMBL/GenBank/DDBJ whole genome shotgun (WGS) entry which is preliminary data.</text>
</comment>
<protein>
    <recommendedName>
        <fullName evidence="17">TonB-dependent receptor</fullName>
    </recommendedName>
</protein>
<evidence type="ECO:0000256" key="1">
    <source>
        <dbReference type="ARBA" id="ARBA00004571"/>
    </source>
</evidence>
<dbReference type="InterPro" id="IPR037066">
    <property type="entry name" value="Plug_dom_sf"/>
</dbReference>
<proteinExistence type="inferred from homology"/>
<comment type="subcellular location">
    <subcellularLocation>
        <location evidence="1 11">Cell outer membrane</location>
        <topology evidence="1 11">Multi-pass membrane protein</topology>
    </subcellularLocation>
</comment>
<dbReference type="InterPro" id="IPR039426">
    <property type="entry name" value="TonB-dep_rcpt-like"/>
</dbReference>
<dbReference type="InterPro" id="IPR012910">
    <property type="entry name" value="Plug_dom"/>
</dbReference>
<keyword evidence="2 11" id="KW-0813">Transport</keyword>
<dbReference type="AlphaFoldDB" id="A0A2W5XEH7"/>
<dbReference type="GO" id="GO:0009279">
    <property type="term" value="C:cell outer membrane"/>
    <property type="evidence" value="ECO:0007669"/>
    <property type="project" value="UniProtKB-SubCell"/>
</dbReference>
<dbReference type="GO" id="GO:0006826">
    <property type="term" value="P:iron ion transport"/>
    <property type="evidence" value="ECO:0007669"/>
    <property type="project" value="UniProtKB-KW"/>
</dbReference>
<evidence type="ECO:0000256" key="8">
    <source>
        <dbReference type="ARBA" id="ARBA00023077"/>
    </source>
</evidence>
<evidence type="ECO:0000256" key="12">
    <source>
        <dbReference type="RuleBase" id="RU003357"/>
    </source>
</evidence>
<keyword evidence="7" id="KW-0406">Ion transport</keyword>
<dbReference type="Proteomes" id="UP000249393">
    <property type="component" value="Unassembled WGS sequence"/>
</dbReference>
<name>A0A2W5XEH7_9CAUL</name>
<gene>
    <name evidence="15" type="ORF">DI526_04700</name>
</gene>
<comment type="similarity">
    <text evidence="11 12">Belongs to the TonB-dependent receptor family.</text>
</comment>
<evidence type="ECO:0000256" key="3">
    <source>
        <dbReference type="ARBA" id="ARBA00022452"/>
    </source>
</evidence>